<feature type="transmembrane region" description="Helical" evidence="4">
    <location>
        <begin position="12"/>
        <end position="29"/>
    </location>
</feature>
<reference evidence="7" key="1">
    <citation type="journal article" date="2006" name="Nature">
        <title>Deciphering the evolution and metabolism of an anammox bacterium from a community genome.</title>
        <authorList>
            <person name="Strous M."/>
            <person name="Pelletier E."/>
            <person name="Mangenot S."/>
            <person name="Rattei T."/>
            <person name="Lehner A."/>
            <person name="Taylor M.W."/>
            <person name="Horn M."/>
            <person name="Daims H."/>
            <person name="Bartol-Mavel D."/>
            <person name="Wincker P."/>
            <person name="Barbe V."/>
            <person name="Fonknechten N."/>
            <person name="Vallenet D."/>
            <person name="Segurens B."/>
            <person name="Schenowitz-Truong C."/>
            <person name="Medigue C."/>
            <person name="Collingro A."/>
            <person name="Snel B."/>
            <person name="Dutilh B.E."/>
            <person name="OpDenCamp H.J.M."/>
            <person name="vanDerDrift C."/>
            <person name="Cirpus I."/>
            <person name="vanDePas-Schoonen K.T."/>
            <person name="Harhangi H.R."/>
            <person name="vanNiftrik L."/>
            <person name="Schmid M."/>
            <person name="Keltjens J."/>
            <person name="vanDeVossenberg J."/>
            <person name="Kartal B."/>
            <person name="Meier H."/>
            <person name="Frishman D."/>
            <person name="Huynen M.A."/>
            <person name="Mewes H."/>
            <person name="Weissenbach J."/>
            <person name="Jetten M.S.M."/>
            <person name="Wagner M."/>
            <person name="LePaslier D."/>
        </authorList>
    </citation>
    <scope>NUCLEOTIDE SEQUENCE</scope>
</reference>
<dbReference type="PANTHER" id="PTHR32347">
    <property type="entry name" value="EFFLUX SYSTEM COMPONENT YKNX-RELATED"/>
    <property type="match status" value="1"/>
</dbReference>
<dbReference type="InterPro" id="IPR059052">
    <property type="entry name" value="HH_YbhG-like"/>
</dbReference>
<feature type="domain" description="YbhG-like alpha-helical hairpin" evidence="5">
    <location>
        <begin position="91"/>
        <end position="208"/>
    </location>
</feature>
<dbReference type="InterPro" id="IPR050465">
    <property type="entry name" value="UPF0194_transport"/>
</dbReference>
<comment type="subcellular location">
    <subcellularLocation>
        <location evidence="1">Cell envelope</location>
    </subcellularLocation>
</comment>
<protein>
    <submittedName>
        <fullName evidence="7">Uncharacterized protein</fullName>
    </submittedName>
</protein>
<sequence>MSVLMKVKKKIVLLMLLPIVIGIVIYLYAESWMGRVKDEIDVSGNIEVTDVAVSFRISGWVEERLVDEGETVSAGQIIARLESTELAQEVLLYRAEVNAARAVFEELETGYRTEEIEEWEAVVRRTRVDLDRLAADYKRQERLYAEKIISTSEFDAAKADYDAEEARYREVNKRLVLFKKGPRKEKIDKARADLQRTRAALRLAKTRLGYTTIKSSISGIVLSKNVEPGEYVSPGTPVVIIGNLNDIWLRAYINETDLGRIKVGQKVHITTDTYPEKIYEGHVSFIASEAEFTPKNVQTKEERVKLVYRIKIVVYNPEMELKPGMPADGKILLKTE</sequence>
<keyword evidence="4" id="KW-0812">Transmembrane</keyword>
<evidence type="ECO:0000256" key="3">
    <source>
        <dbReference type="SAM" id="Coils"/>
    </source>
</evidence>
<accession>Q1Q5I8</accession>
<evidence type="ECO:0000256" key="1">
    <source>
        <dbReference type="ARBA" id="ARBA00004196"/>
    </source>
</evidence>
<evidence type="ECO:0000313" key="7">
    <source>
        <dbReference type="EMBL" id="CAJ75270.1"/>
    </source>
</evidence>
<evidence type="ECO:0000256" key="2">
    <source>
        <dbReference type="ARBA" id="ARBA00023054"/>
    </source>
</evidence>
<dbReference type="Pfam" id="PF25990">
    <property type="entry name" value="Beta-barrel_YknX"/>
    <property type="match status" value="1"/>
</dbReference>
<dbReference type="SUPFAM" id="SSF111369">
    <property type="entry name" value="HlyD-like secretion proteins"/>
    <property type="match status" value="2"/>
</dbReference>
<feature type="coiled-coil region" evidence="3">
    <location>
        <begin position="116"/>
        <end position="207"/>
    </location>
</feature>
<dbReference type="PANTHER" id="PTHR32347:SF29">
    <property type="entry name" value="UPF0194 MEMBRANE PROTEIN YBHG"/>
    <property type="match status" value="1"/>
</dbReference>
<dbReference type="Gene3D" id="1.10.287.470">
    <property type="entry name" value="Helix hairpin bin"/>
    <property type="match status" value="1"/>
</dbReference>
<proteinExistence type="predicted"/>
<dbReference type="AlphaFoldDB" id="Q1Q5I8"/>
<dbReference type="GO" id="GO:0042597">
    <property type="term" value="C:periplasmic space"/>
    <property type="evidence" value="ECO:0007669"/>
    <property type="project" value="UniProtKB-SubCell"/>
</dbReference>
<feature type="domain" description="YknX-like beta-barrel" evidence="6">
    <location>
        <begin position="250"/>
        <end position="325"/>
    </location>
</feature>
<dbReference type="Gene3D" id="2.40.30.170">
    <property type="match status" value="1"/>
</dbReference>
<dbReference type="EMBL" id="CT573071">
    <property type="protein sequence ID" value="CAJ75270.1"/>
    <property type="molecule type" value="Genomic_DNA"/>
</dbReference>
<dbReference type="InterPro" id="IPR058636">
    <property type="entry name" value="Beta-barrel_YknX"/>
</dbReference>
<keyword evidence="4" id="KW-0472">Membrane</keyword>
<gene>
    <name evidence="7" type="ORF">kuste4508</name>
</gene>
<evidence type="ECO:0000256" key="4">
    <source>
        <dbReference type="SAM" id="Phobius"/>
    </source>
</evidence>
<organism evidence="7">
    <name type="scientific">Kuenenia stuttgartiensis</name>
    <dbReference type="NCBI Taxonomy" id="174633"/>
    <lineage>
        <taxon>Bacteria</taxon>
        <taxon>Pseudomonadati</taxon>
        <taxon>Planctomycetota</taxon>
        <taxon>Candidatus Brocadiia</taxon>
        <taxon>Candidatus Brocadiales</taxon>
        <taxon>Candidatus Brocadiaceae</taxon>
        <taxon>Candidatus Kuenenia</taxon>
    </lineage>
</organism>
<evidence type="ECO:0000259" key="5">
    <source>
        <dbReference type="Pfam" id="PF25881"/>
    </source>
</evidence>
<name>Q1Q5I8_KUEST</name>
<evidence type="ECO:0000259" key="6">
    <source>
        <dbReference type="Pfam" id="PF25990"/>
    </source>
</evidence>
<dbReference type="Gene3D" id="2.40.50.100">
    <property type="match status" value="1"/>
</dbReference>
<reference evidence="7" key="2">
    <citation type="submission" date="2006-01" db="EMBL/GenBank/DDBJ databases">
        <authorList>
            <person name="Genoscope"/>
        </authorList>
    </citation>
    <scope>NUCLEOTIDE SEQUENCE</scope>
</reference>
<dbReference type="Pfam" id="PF25881">
    <property type="entry name" value="HH_YBHG"/>
    <property type="match status" value="1"/>
</dbReference>
<keyword evidence="4" id="KW-1133">Transmembrane helix</keyword>
<keyword evidence="2 3" id="KW-0175">Coiled coil</keyword>